<evidence type="ECO:0000313" key="1">
    <source>
        <dbReference type="EMBL" id="MCI51127.1"/>
    </source>
</evidence>
<comment type="caution">
    <text evidence="1">The sequence shown here is derived from an EMBL/GenBank/DDBJ whole genome shotgun (WGS) entry which is preliminary data.</text>
</comment>
<keyword evidence="2" id="KW-1185">Reference proteome</keyword>
<accession>A0A392SRU5</accession>
<reference evidence="1 2" key="1">
    <citation type="journal article" date="2018" name="Front. Plant Sci.">
        <title>Red Clover (Trifolium pratense) and Zigzag Clover (T. medium) - A Picture of Genomic Similarities and Differences.</title>
        <authorList>
            <person name="Dluhosova J."/>
            <person name="Istvanek J."/>
            <person name="Nedelnik J."/>
            <person name="Repkova J."/>
        </authorList>
    </citation>
    <scope>NUCLEOTIDE SEQUENCE [LARGE SCALE GENOMIC DNA]</scope>
    <source>
        <strain evidence="2">cv. 10/8</strain>
        <tissue evidence="1">Leaf</tissue>
    </source>
</reference>
<proteinExistence type="predicted"/>
<organism evidence="1 2">
    <name type="scientific">Trifolium medium</name>
    <dbReference type="NCBI Taxonomy" id="97028"/>
    <lineage>
        <taxon>Eukaryota</taxon>
        <taxon>Viridiplantae</taxon>
        <taxon>Streptophyta</taxon>
        <taxon>Embryophyta</taxon>
        <taxon>Tracheophyta</taxon>
        <taxon>Spermatophyta</taxon>
        <taxon>Magnoliopsida</taxon>
        <taxon>eudicotyledons</taxon>
        <taxon>Gunneridae</taxon>
        <taxon>Pentapetalae</taxon>
        <taxon>rosids</taxon>
        <taxon>fabids</taxon>
        <taxon>Fabales</taxon>
        <taxon>Fabaceae</taxon>
        <taxon>Papilionoideae</taxon>
        <taxon>50 kb inversion clade</taxon>
        <taxon>NPAAA clade</taxon>
        <taxon>Hologalegina</taxon>
        <taxon>IRL clade</taxon>
        <taxon>Trifolieae</taxon>
        <taxon>Trifolium</taxon>
    </lineage>
</organism>
<dbReference type="EMBL" id="LXQA010427262">
    <property type="protein sequence ID" value="MCI51127.1"/>
    <property type="molecule type" value="Genomic_DNA"/>
</dbReference>
<protein>
    <submittedName>
        <fullName evidence="1">Uncharacterized protein</fullName>
    </submittedName>
</protein>
<evidence type="ECO:0000313" key="2">
    <source>
        <dbReference type="Proteomes" id="UP000265520"/>
    </source>
</evidence>
<name>A0A392SRU5_9FABA</name>
<dbReference type="AlphaFoldDB" id="A0A392SRU5"/>
<sequence length="21" mass="2343">MFIKECFVGGSDDSDESVMVF</sequence>
<feature type="non-terminal residue" evidence="1">
    <location>
        <position position="21"/>
    </location>
</feature>
<dbReference type="Proteomes" id="UP000265520">
    <property type="component" value="Unassembled WGS sequence"/>
</dbReference>